<reference evidence="1 2" key="1">
    <citation type="submission" date="2020-02" db="EMBL/GenBank/DDBJ databases">
        <title>Draft genome sequence of Haematococcus lacustris strain NIES-144.</title>
        <authorList>
            <person name="Morimoto D."/>
            <person name="Nakagawa S."/>
            <person name="Yoshida T."/>
            <person name="Sawayama S."/>
        </authorList>
    </citation>
    <scope>NUCLEOTIDE SEQUENCE [LARGE SCALE GENOMIC DNA]</scope>
    <source>
        <strain evidence="1 2">NIES-144</strain>
    </source>
</reference>
<protein>
    <submittedName>
        <fullName evidence="1">Uncharacterized protein</fullName>
    </submittedName>
</protein>
<keyword evidence="2" id="KW-1185">Reference proteome</keyword>
<sequence length="114" mass="12038">MAGGAAAGETEGAEEEAGGFYILPYTAPTISLQVAWLHWEDVAMTVSALEALGQANAPPPRLVRAVGEHVSRILTQERTANQATGRHAGAERDGRDARVVLGWLYNVATAWVAA</sequence>
<dbReference type="EMBL" id="BLLF01002266">
    <property type="protein sequence ID" value="GFH23415.1"/>
    <property type="molecule type" value="Genomic_DNA"/>
</dbReference>
<comment type="caution">
    <text evidence="1">The sequence shown here is derived from an EMBL/GenBank/DDBJ whole genome shotgun (WGS) entry which is preliminary data.</text>
</comment>
<proteinExistence type="predicted"/>
<dbReference type="Proteomes" id="UP000485058">
    <property type="component" value="Unassembled WGS sequence"/>
</dbReference>
<evidence type="ECO:0000313" key="2">
    <source>
        <dbReference type="Proteomes" id="UP000485058"/>
    </source>
</evidence>
<gene>
    <name evidence="1" type="ORF">HaLaN_21024</name>
</gene>
<name>A0A699ZN82_HAELA</name>
<organism evidence="1 2">
    <name type="scientific">Haematococcus lacustris</name>
    <name type="common">Green alga</name>
    <name type="synonym">Haematococcus pluvialis</name>
    <dbReference type="NCBI Taxonomy" id="44745"/>
    <lineage>
        <taxon>Eukaryota</taxon>
        <taxon>Viridiplantae</taxon>
        <taxon>Chlorophyta</taxon>
        <taxon>core chlorophytes</taxon>
        <taxon>Chlorophyceae</taxon>
        <taxon>CS clade</taxon>
        <taxon>Chlamydomonadales</taxon>
        <taxon>Haematococcaceae</taxon>
        <taxon>Haematococcus</taxon>
    </lineage>
</organism>
<evidence type="ECO:0000313" key="1">
    <source>
        <dbReference type="EMBL" id="GFH23415.1"/>
    </source>
</evidence>
<accession>A0A699ZN82</accession>
<dbReference type="AlphaFoldDB" id="A0A699ZN82"/>